<evidence type="ECO:0000256" key="1">
    <source>
        <dbReference type="SAM" id="MobiDB-lite"/>
    </source>
</evidence>
<dbReference type="GO" id="GO:0000162">
    <property type="term" value="P:L-tryptophan biosynthetic process"/>
    <property type="evidence" value="ECO:0007669"/>
    <property type="project" value="TreeGrafter"/>
</dbReference>
<feature type="region of interest" description="Disordered" evidence="1">
    <location>
        <begin position="243"/>
        <end position="266"/>
    </location>
</feature>
<protein>
    <submittedName>
        <fullName evidence="4">Anthranilate synthase component 1</fullName>
        <ecNumber evidence="4">4.1.3.27</ecNumber>
    </submittedName>
</protein>
<evidence type="ECO:0000313" key="4">
    <source>
        <dbReference type="EMBL" id="MPL74596.1"/>
    </source>
</evidence>
<keyword evidence="4" id="KW-0456">Lyase</keyword>
<dbReference type="GO" id="GO:0004049">
    <property type="term" value="F:anthranilate synthase activity"/>
    <property type="evidence" value="ECO:0007669"/>
    <property type="project" value="UniProtKB-EC"/>
</dbReference>
<accession>A0A644U6P2</accession>
<dbReference type="PRINTS" id="PR00095">
    <property type="entry name" value="ANTSNTHASEI"/>
</dbReference>
<feature type="compositionally biased region" description="Polar residues" evidence="1">
    <location>
        <begin position="253"/>
        <end position="266"/>
    </location>
</feature>
<dbReference type="InterPro" id="IPR005801">
    <property type="entry name" value="ADC_synthase"/>
</dbReference>
<dbReference type="Pfam" id="PF00425">
    <property type="entry name" value="Chorismate_bind"/>
    <property type="match status" value="1"/>
</dbReference>
<dbReference type="PANTHER" id="PTHR11236">
    <property type="entry name" value="AMINOBENZOATE/ANTHRANILATE SYNTHASE"/>
    <property type="match status" value="1"/>
</dbReference>
<reference evidence="4" key="1">
    <citation type="submission" date="2019-08" db="EMBL/GenBank/DDBJ databases">
        <authorList>
            <person name="Kucharzyk K."/>
            <person name="Murdoch R.W."/>
            <person name="Higgins S."/>
            <person name="Loffler F."/>
        </authorList>
    </citation>
    <scope>NUCLEOTIDE SEQUENCE</scope>
</reference>
<dbReference type="InterPro" id="IPR015890">
    <property type="entry name" value="Chorismate_C"/>
</dbReference>
<dbReference type="Gene3D" id="3.60.120.10">
    <property type="entry name" value="Anthranilate synthase"/>
    <property type="match status" value="1"/>
</dbReference>
<dbReference type="PANTHER" id="PTHR11236:SF9">
    <property type="entry name" value="ANTHRANILATE SYNTHASE COMPONENT 1"/>
    <property type="match status" value="1"/>
</dbReference>
<gene>
    <name evidence="4" type="primary">trpE_6</name>
    <name evidence="4" type="ORF">SDC9_20411</name>
</gene>
<sequence length="538" mass="59234">MYIYVQETTLVVNHDKNELQQDGDAGGMDTGITRKSGQTLFFPSLDEVKSISDTLSAKTLIPVYHTFDDPGVSPASAYEALRGTYGFLLESIEGNERNARYSVIGTGLLMHITADPDMHITGKYNPAEELEGRGVSAELLNDLLRCIEYQSPDIPGYAGGLAGYFSYDLALKTLEVACIEEKPREFPLAEFMMPEAYVVFDHVQGSITILRFLFGEDVKDIESGYVAALKQISSMEKIISNALPSEKTERPSSSETGSGLRSEYTSAVTENEFEELVRAAKEYILNGDIFQAVISKRCAVSYENDPFLLYRQMRRLNPSPYMYFMDFSDKQVIGASPEMLIKVQDRQITSVPIAGTRKRGKDPREDTELEKELLADKKECAEHLMLVDLSRNDIGRVSRYGSVRVTGFMSVEKFSHVQHIVSTVEGILADNKTSLDAFMSCFPAGTVSGAPKIRAMQIINELEPTSRGLYAGAVGYLGFNGNLDFAILIRTVVVKDKTAYFQSGAGIVADSDPASEFTESENKAASMKAAIESAGEIA</sequence>
<dbReference type="InterPro" id="IPR019999">
    <property type="entry name" value="Anth_synth_I-like"/>
</dbReference>
<feature type="domain" description="Chorismate-utilising enzyme C-terminal" evidence="2">
    <location>
        <begin position="270"/>
        <end position="523"/>
    </location>
</feature>
<evidence type="ECO:0000259" key="3">
    <source>
        <dbReference type="Pfam" id="PF04715"/>
    </source>
</evidence>
<name>A0A644U6P2_9ZZZZ</name>
<feature type="domain" description="Anthranilate synthase component I N-terminal" evidence="3">
    <location>
        <begin position="72"/>
        <end position="209"/>
    </location>
</feature>
<proteinExistence type="predicted"/>
<dbReference type="EC" id="4.1.3.27" evidence="4"/>
<dbReference type="AlphaFoldDB" id="A0A644U6P2"/>
<dbReference type="Pfam" id="PF04715">
    <property type="entry name" value="Anth_synt_I_N"/>
    <property type="match status" value="1"/>
</dbReference>
<dbReference type="SUPFAM" id="SSF56322">
    <property type="entry name" value="ADC synthase"/>
    <property type="match status" value="1"/>
</dbReference>
<dbReference type="EMBL" id="VSSQ01000081">
    <property type="protein sequence ID" value="MPL74596.1"/>
    <property type="molecule type" value="Genomic_DNA"/>
</dbReference>
<evidence type="ECO:0000259" key="2">
    <source>
        <dbReference type="Pfam" id="PF00425"/>
    </source>
</evidence>
<comment type="caution">
    <text evidence="4">The sequence shown here is derived from an EMBL/GenBank/DDBJ whole genome shotgun (WGS) entry which is preliminary data.</text>
</comment>
<dbReference type="InterPro" id="IPR006805">
    <property type="entry name" value="Anth_synth_I_N"/>
</dbReference>
<organism evidence="4">
    <name type="scientific">bioreactor metagenome</name>
    <dbReference type="NCBI Taxonomy" id="1076179"/>
    <lineage>
        <taxon>unclassified sequences</taxon>
        <taxon>metagenomes</taxon>
        <taxon>ecological metagenomes</taxon>
    </lineage>
</organism>